<evidence type="ECO:0000256" key="1">
    <source>
        <dbReference type="SAM" id="MobiDB-lite"/>
    </source>
</evidence>
<feature type="compositionally biased region" description="Pro residues" evidence="1">
    <location>
        <begin position="59"/>
        <end position="81"/>
    </location>
</feature>
<evidence type="ECO:0000313" key="3">
    <source>
        <dbReference type="Proteomes" id="UP000275078"/>
    </source>
</evidence>
<dbReference type="AlphaFoldDB" id="A0A3N4HPE0"/>
<dbReference type="Proteomes" id="UP000275078">
    <property type="component" value="Unassembled WGS sequence"/>
</dbReference>
<gene>
    <name evidence="2" type="ORF">BJ508DRAFT_344421</name>
</gene>
<feature type="compositionally biased region" description="Basic residues" evidence="1">
    <location>
        <begin position="33"/>
        <end position="42"/>
    </location>
</feature>
<accession>A0A3N4HPE0</accession>
<feature type="region of interest" description="Disordered" evidence="1">
    <location>
        <begin position="1"/>
        <end position="82"/>
    </location>
</feature>
<evidence type="ECO:0000313" key="2">
    <source>
        <dbReference type="EMBL" id="RPA71534.1"/>
    </source>
</evidence>
<proteinExistence type="predicted"/>
<feature type="compositionally biased region" description="Polar residues" evidence="1">
    <location>
        <begin position="1"/>
        <end position="18"/>
    </location>
</feature>
<dbReference type="SUPFAM" id="SSF81995">
    <property type="entry name" value="beta-sandwich domain of Sec23/24"/>
    <property type="match status" value="1"/>
</dbReference>
<dbReference type="EMBL" id="ML119920">
    <property type="protein sequence ID" value="RPA71534.1"/>
    <property type="molecule type" value="Genomic_DNA"/>
</dbReference>
<organism evidence="2 3">
    <name type="scientific">Ascobolus immersus RN42</name>
    <dbReference type="NCBI Taxonomy" id="1160509"/>
    <lineage>
        <taxon>Eukaryota</taxon>
        <taxon>Fungi</taxon>
        <taxon>Dikarya</taxon>
        <taxon>Ascomycota</taxon>
        <taxon>Pezizomycotina</taxon>
        <taxon>Pezizomycetes</taxon>
        <taxon>Pezizales</taxon>
        <taxon>Ascobolaceae</taxon>
        <taxon>Ascobolus</taxon>
    </lineage>
</organism>
<name>A0A3N4HPE0_ASCIM</name>
<reference evidence="2 3" key="1">
    <citation type="journal article" date="2018" name="Nat. Ecol. Evol.">
        <title>Pezizomycetes genomes reveal the molecular basis of ectomycorrhizal truffle lifestyle.</title>
        <authorList>
            <person name="Murat C."/>
            <person name="Payen T."/>
            <person name="Noel B."/>
            <person name="Kuo A."/>
            <person name="Morin E."/>
            <person name="Chen J."/>
            <person name="Kohler A."/>
            <person name="Krizsan K."/>
            <person name="Balestrini R."/>
            <person name="Da Silva C."/>
            <person name="Montanini B."/>
            <person name="Hainaut M."/>
            <person name="Levati E."/>
            <person name="Barry K.W."/>
            <person name="Belfiori B."/>
            <person name="Cichocki N."/>
            <person name="Clum A."/>
            <person name="Dockter R.B."/>
            <person name="Fauchery L."/>
            <person name="Guy J."/>
            <person name="Iotti M."/>
            <person name="Le Tacon F."/>
            <person name="Lindquist E.A."/>
            <person name="Lipzen A."/>
            <person name="Malagnac F."/>
            <person name="Mello A."/>
            <person name="Molinier V."/>
            <person name="Miyauchi S."/>
            <person name="Poulain J."/>
            <person name="Riccioni C."/>
            <person name="Rubini A."/>
            <person name="Sitrit Y."/>
            <person name="Splivallo R."/>
            <person name="Traeger S."/>
            <person name="Wang M."/>
            <person name="Zifcakova L."/>
            <person name="Wipf D."/>
            <person name="Zambonelli A."/>
            <person name="Paolocci F."/>
            <person name="Nowrousian M."/>
            <person name="Ottonello S."/>
            <person name="Baldrian P."/>
            <person name="Spatafora J.W."/>
            <person name="Henrissat B."/>
            <person name="Nagy L.G."/>
            <person name="Aury J.M."/>
            <person name="Wincker P."/>
            <person name="Grigoriev I.V."/>
            <person name="Bonfante P."/>
            <person name="Martin F.M."/>
        </authorList>
    </citation>
    <scope>NUCLEOTIDE SEQUENCE [LARGE SCALE GENOMIC DNA]</scope>
    <source>
        <strain evidence="2 3">RN42</strain>
    </source>
</reference>
<feature type="region of interest" description="Disordered" evidence="1">
    <location>
        <begin position="279"/>
        <end position="302"/>
    </location>
</feature>
<sequence length="431" mass="44729">MNHSSGDNKPPLSIQSASHLCPPHVAGHQTQNHNRHNPKHKNAQTPTPKTNPLQLPPSNSQPPLPPPPTPPPPLPPHPTQPPLLLLLIKQPTPPLQTHARLQPIPIRIPHTRPTIRPSHMHMHPPLHRHRPLQLPHLPAVPPLSRNAETLFTRRLPTCLYRCSAGAAATFAHEALDAFSPPAGLALSKLLDVFFDGLDLHLPRNRDFDPRLVPAGLPLLLLHPARRHYHLEFSWLEALLGAAFEVADGCCTRDAVCTARFQHLEALAASAATRIAIDAPADEPEEEGGDEAEGDDTGCDDGADGGGGQAVAVAAGEDAGGGSVLRVCESAGEAEGGGVCAIREAVLTGGFVVGAAGVVEGAAFVGHGEGVGVGFVFDEVAHFGVGEGVGAGVVAEGADVVVGGLWRAVCGGEGFVGGAAVVPLDSGLGVGY</sequence>
<keyword evidence="3" id="KW-1185">Reference proteome</keyword>
<protein>
    <submittedName>
        <fullName evidence="2">Uncharacterized protein</fullName>
    </submittedName>
</protein>